<keyword evidence="3" id="KW-1185">Reference proteome</keyword>
<dbReference type="AlphaFoldDB" id="A0A9P7J2J2"/>
<evidence type="ECO:0000313" key="3">
    <source>
        <dbReference type="Proteomes" id="UP000807769"/>
    </source>
</evidence>
<sequence>MREIDVGMLKSCLGLLTRQQPEQSRQKGIAGNRRRRPSGSRSIPHPHFHSSVQPVLCLRVNIRRHGASAYILARGQRSARRQQKHSPVAWQGRFKGNTVRSSDLKASNNVPNALRHESFW</sequence>
<name>A0A9P7J2J2_9AGAM</name>
<protein>
    <submittedName>
        <fullName evidence="2">Uncharacterized protein</fullName>
    </submittedName>
</protein>
<evidence type="ECO:0000313" key="2">
    <source>
        <dbReference type="EMBL" id="KAG1799648.1"/>
    </source>
</evidence>
<organism evidence="2 3">
    <name type="scientific">Suillus subaureus</name>
    <dbReference type="NCBI Taxonomy" id="48587"/>
    <lineage>
        <taxon>Eukaryota</taxon>
        <taxon>Fungi</taxon>
        <taxon>Dikarya</taxon>
        <taxon>Basidiomycota</taxon>
        <taxon>Agaricomycotina</taxon>
        <taxon>Agaricomycetes</taxon>
        <taxon>Agaricomycetidae</taxon>
        <taxon>Boletales</taxon>
        <taxon>Suillineae</taxon>
        <taxon>Suillaceae</taxon>
        <taxon>Suillus</taxon>
    </lineage>
</organism>
<comment type="caution">
    <text evidence="2">The sequence shown here is derived from an EMBL/GenBank/DDBJ whole genome shotgun (WGS) entry which is preliminary data.</text>
</comment>
<proteinExistence type="predicted"/>
<accession>A0A9P7J2J2</accession>
<dbReference type="Proteomes" id="UP000807769">
    <property type="component" value="Unassembled WGS sequence"/>
</dbReference>
<feature type="compositionally biased region" description="Basic residues" evidence="1">
    <location>
        <begin position="32"/>
        <end position="48"/>
    </location>
</feature>
<reference evidence="2" key="1">
    <citation type="journal article" date="2020" name="New Phytol.">
        <title>Comparative genomics reveals dynamic genome evolution in host specialist ectomycorrhizal fungi.</title>
        <authorList>
            <person name="Lofgren L.A."/>
            <person name="Nguyen N.H."/>
            <person name="Vilgalys R."/>
            <person name="Ruytinx J."/>
            <person name="Liao H.L."/>
            <person name="Branco S."/>
            <person name="Kuo A."/>
            <person name="LaButti K."/>
            <person name="Lipzen A."/>
            <person name="Andreopoulos W."/>
            <person name="Pangilinan J."/>
            <person name="Riley R."/>
            <person name="Hundley H."/>
            <person name="Na H."/>
            <person name="Barry K."/>
            <person name="Grigoriev I.V."/>
            <person name="Stajich J.E."/>
            <person name="Kennedy P.G."/>
        </authorList>
    </citation>
    <scope>NUCLEOTIDE SEQUENCE</scope>
    <source>
        <strain evidence="2">MN1</strain>
    </source>
</reference>
<gene>
    <name evidence="2" type="ORF">BJ212DRAFT_146405</name>
</gene>
<dbReference type="GeneID" id="64632969"/>
<dbReference type="EMBL" id="JABBWG010000134">
    <property type="protein sequence ID" value="KAG1799648.1"/>
    <property type="molecule type" value="Genomic_DNA"/>
</dbReference>
<feature type="region of interest" description="Disordered" evidence="1">
    <location>
        <begin position="15"/>
        <end position="48"/>
    </location>
</feature>
<dbReference type="RefSeq" id="XP_041185768.1">
    <property type="nucleotide sequence ID" value="XM_041338953.1"/>
</dbReference>
<evidence type="ECO:0000256" key="1">
    <source>
        <dbReference type="SAM" id="MobiDB-lite"/>
    </source>
</evidence>